<comment type="similarity">
    <text evidence="2">Belongs to the GMC oxidoreductase family.</text>
</comment>
<dbReference type="InterPro" id="IPR007867">
    <property type="entry name" value="GMC_OxRtase_C"/>
</dbReference>
<dbReference type="Pfam" id="PF05199">
    <property type="entry name" value="GMC_oxred_C"/>
    <property type="match status" value="1"/>
</dbReference>
<feature type="binding site" evidence="5">
    <location>
        <position position="472"/>
    </location>
    <ligand>
        <name>substrate</name>
    </ligand>
</feature>
<keyword evidence="3" id="KW-0285">Flavoprotein</keyword>
<reference evidence="7 8" key="1">
    <citation type="journal article" date="2015" name="Antonie Van Leeuwenhoek">
        <title>Lampropedia puyangensis sp. nov., isolated from symptomatic bark of Populus ? euramericana canker and emended description of Lampropedia hyalina (Ehrenberg 1832) Lee et al. 2004.</title>
        <authorList>
            <person name="Li Y."/>
            <person name="Wang T."/>
            <person name="Piao C.G."/>
            <person name="Wang L.F."/>
            <person name="Tian G.Z."/>
            <person name="Zhu T.H."/>
            <person name="Guo M.W."/>
        </authorList>
    </citation>
    <scope>NUCLEOTIDE SEQUENCE [LARGE SCALE GENOMIC DNA]</scope>
    <source>
        <strain evidence="7 8">2-bin</strain>
    </source>
</reference>
<dbReference type="InterPro" id="IPR012132">
    <property type="entry name" value="GMC_OxRdtase"/>
</dbReference>
<dbReference type="Gene3D" id="3.50.50.60">
    <property type="entry name" value="FAD/NAD(P)-binding domain"/>
    <property type="match status" value="1"/>
</dbReference>
<dbReference type="EMBL" id="STFG01000011">
    <property type="protein sequence ID" value="THU00242.1"/>
    <property type="molecule type" value="Genomic_DNA"/>
</dbReference>
<dbReference type="Gene3D" id="3.30.560.10">
    <property type="entry name" value="Glucose Oxidase, domain 3"/>
    <property type="match status" value="1"/>
</dbReference>
<keyword evidence="8" id="KW-1185">Reference proteome</keyword>
<dbReference type="OrthoDB" id="9785276at2"/>
<gene>
    <name evidence="7" type="ORF">E9531_10770</name>
</gene>
<dbReference type="SUPFAM" id="SSF51905">
    <property type="entry name" value="FAD/NAD(P)-binding domain"/>
    <property type="match status" value="1"/>
</dbReference>
<dbReference type="PIRSF" id="PIRSF000137">
    <property type="entry name" value="Alcohol_oxidase"/>
    <property type="match status" value="1"/>
</dbReference>
<keyword evidence="4 5" id="KW-0274">FAD</keyword>
<dbReference type="GO" id="GO:0050660">
    <property type="term" value="F:flavin adenine dinucleotide binding"/>
    <property type="evidence" value="ECO:0007669"/>
    <property type="project" value="InterPro"/>
</dbReference>
<accession>A0A4S8F4T9</accession>
<sequence length="552" mass="59533">MFHVRKKTHAGVTVDQSVNLLATYDYVVCGAGAAGGVVASRLAQMTDASVLLLEAGGDERVEQVEDARRWMSNIGSERDWQFTAEPSTHLAGRRLPLPMGRVLGGGSSTNGLIWARGHRNDFERWAKASGDSRWSYANVLQAYRCIEDWQGTPDVQRRGRGGPMYITKPSDPVPVARALAQACQAMGIPEVDDLNGAAMEGDGACGIANVNVAPDAKRVSVASAYVRPTQQQRKNLTVLLGAHVHRVVLQEKRARAVQFEWRGQVQTVVVGEEVVLSTGAIQTPKILMLSGIGDRAQLQQHGIDCPVHAPGVGANFQDHILVAGCVWEYVSPEPPRNNAAEFTLFWKSHPSLDRPDLQPVLEECAFGSEVTGPAYGLPADRSVAWTLAPGLVRPESRGHVYLASANPHQAPRVDANFLSAPEDVQALMACIKLCRELGNAPEVAPFRRREWMPGPLGEEVMQQWLRQAAGTYFHQSGTARMGTDDGAVVDGQLRVHGVQGLRVVDASIMPEVTTGNTHAPCVLIGEIAAQAMLASHDRVHASASEGGQHGRG</sequence>
<comment type="caution">
    <text evidence="7">The sequence shown here is derived from an EMBL/GenBank/DDBJ whole genome shotgun (WGS) entry which is preliminary data.</text>
</comment>
<evidence type="ECO:0000256" key="2">
    <source>
        <dbReference type="ARBA" id="ARBA00010790"/>
    </source>
</evidence>
<evidence type="ECO:0000313" key="7">
    <source>
        <dbReference type="EMBL" id="THU00242.1"/>
    </source>
</evidence>
<dbReference type="SUPFAM" id="SSF54373">
    <property type="entry name" value="FAD-linked reductases, C-terminal domain"/>
    <property type="match status" value="1"/>
</dbReference>
<evidence type="ECO:0000256" key="4">
    <source>
        <dbReference type="ARBA" id="ARBA00022827"/>
    </source>
</evidence>
<protein>
    <submittedName>
        <fullName evidence="7">GMC family oxidoreductase</fullName>
    </submittedName>
</protein>
<dbReference type="GO" id="GO:0016614">
    <property type="term" value="F:oxidoreductase activity, acting on CH-OH group of donors"/>
    <property type="evidence" value="ECO:0007669"/>
    <property type="project" value="InterPro"/>
</dbReference>
<comment type="cofactor">
    <cofactor evidence="1 5">
        <name>FAD</name>
        <dbReference type="ChEBI" id="CHEBI:57692"/>
    </cofactor>
</comment>
<evidence type="ECO:0000256" key="1">
    <source>
        <dbReference type="ARBA" id="ARBA00001974"/>
    </source>
</evidence>
<dbReference type="InterPro" id="IPR036188">
    <property type="entry name" value="FAD/NAD-bd_sf"/>
</dbReference>
<evidence type="ECO:0000313" key="8">
    <source>
        <dbReference type="Proteomes" id="UP000308917"/>
    </source>
</evidence>
<name>A0A4S8F4T9_9BURK</name>
<feature type="binding site" evidence="5">
    <location>
        <position position="244"/>
    </location>
    <ligand>
        <name>FAD</name>
        <dbReference type="ChEBI" id="CHEBI:57692"/>
    </ligand>
</feature>
<feature type="binding site" evidence="5">
    <location>
        <position position="102"/>
    </location>
    <ligand>
        <name>FAD</name>
        <dbReference type="ChEBI" id="CHEBI:57692"/>
    </ligand>
</feature>
<proteinExistence type="inferred from homology"/>
<dbReference type="PROSITE" id="PS00624">
    <property type="entry name" value="GMC_OXRED_2"/>
    <property type="match status" value="1"/>
</dbReference>
<dbReference type="PANTHER" id="PTHR11552:SF147">
    <property type="entry name" value="CHOLINE DEHYDROGENASE, MITOCHONDRIAL"/>
    <property type="match status" value="1"/>
</dbReference>
<dbReference type="Proteomes" id="UP000308917">
    <property type="component" value="Unassembled WGS sequence"/>
</dbReference>
<feature type="domain" description="Glucose-methanol-choline oxidoreductase N-terminal" evidence="6">
    <location>
        <begin position="279"/>
        <end position="293"/>
    </location>
</feature>
<dbReference type="InterPro" id="IPR000172">
    <property type="entry name" value="GMC_OxRdtase_N"/>
</dbReference>
<dbReference type="Pfam" id="PF00732">
    <property type="entry name" value="GMC_oxred_N"/>
    <property type="match status" value="1"/>
</dbReference>
<evidence type="ECO:0000259" key="6">
    <source>
        <dbReference type="PROSITE" id="PS00624"/>
    </source>
</evidence>
<organism evidence="7 8">
    <name type="scientific">Lampropedia puyangensis</name>
    <dbReference type="NCBI Taxonomy" id="1330072"/>
    <lineage>
        <taxon>Bacteria</taxon>
        <taxon>Pseudomonadati</taxon>
        <taxon>Pseudomonadota</taxon>
        <taxon>Betaproteobacteria</taxon>
        <taxon>Burkholderiales</taxon>
        <taxon>Comamonadaceae</taxon>
        <taxon>Lampropedia</taxon>
    </lineage>
</organism>
<dbReference type="AlphaFoldDB" id="A0A4S8F4T9"/>
<dbReference type="PANTHER" id="PTHR11552">
    <property type="entry name" value="GLUCOSE-METHANOL-CHOLINE GMC OXIDOREDUCTASE"/>
    <property type="match status" value="1"/>
</dbReference>
<evidence type="ECO:0000256" key="5">
    <source>
        <dbReference type="PIRSR" id="PIRSR000137-2"/>
    </source>
</evidence>
<evidence type="ECO:0000256" key="3">
    <source>
        <dbReference type="ARBA" id="ARBA00022630"/>
    </source>
</evidence>